<proteinExistence type="predicted"/>
<dbReference type="EMBL" id="CP073720">
    <property type="protein sequence ID" value="UWP81358.1"/>
    <property type="molecule type" value="Genomic_DNA"/>
</dbReference>
<evidence type="ECO:0000313" key="12">
    <source>
        <dbReference type="EMBL" id="UWP81358.1"/>
    </source>
</evidence>
<feature type="domain" description="Histidine kinase/HSP90-like ATPase" evidence="10">
    <location>
        <begin position="281"/>
        <end position="366"/>
    </location>
</feature>
<comment type="catalytic activity">
    <reaction evidence="1">
        <text>ATP + protein L-histidine = ADP + protein N-phospho-L-histidine.</text>
        <dbReference type="EC" id="2.7.13.3"/>
    </reaction>
</comment>
<accession>A0ABY5VY00</accession>
<feature type="transmembrane region" description="Helical" evidence="9">
    <location>
        <begin position="100"/>
        <end position="119"/>
    </location>
</feature>
<dbReference type="Proteomes" id="UP001059617">
    <property type="component" value="Chromosome"/>
</dbReference>
<dbReference type="InterPro" id="IPR050482">
    <property type="entry name" value="Sensor_HK_TwoCompSys"/>
</dbReference>
<feature type="transmembrane region" description="Helical" evidence="9">
    <location>
        <begin position="32"/>
        <end position="49"/>
    </location>
</feature>
<keyword evidence="9" id="KW-1133">Transmembrane helix</keyword>
<organism evidence="12 13">
    <name type="scientific">Dactylosporangium fulvum</name>
    <dbReference type="NCBI Taxonomy" id="53359"/>
    <lineage>
        <taxon>Bacteria</taxon>
        <taxon>Bacillati</taxon>
        <taxon>Actinomycetota</taxon>
        <taxon>Actinomycetes</taxon>
        <taxon>Micromonosporales</taxon>
        <taxon>Micromonosporaceae</taxon>
        <taxon>Dactylosporangium</taxon>
    </lineage>
</organism>
<feature type="transmembrane region" description="Helical" evidence="9">
    <location>
        <begin position="78"/>
        <end position="93"/>
    </location>
</feature>
<sequence length="367" mass="38873">MQPLSRRTTAVFSILTVVGVLSGTGLNGESLSGSSALPLGVWLAGLLWLQRRHPVTGLLLGACTVLAFRITGLTDVGWLWPVTFLYVAAVLSPRPRIRTVIAVAVLHALSAFNVDWTVLTHTASRATANVGTEALWLSAVIAAALSYRNWLRWQKEIVQRLRTELDEQRTAERLRVAQEVHDAVAHTLAVVGVHVNVAADALDTAPDEARDALRLAQDVRRKAMADLSSLVGVLRDDRLPPAEPLPLDDLVARVRATGLRTTLEVTGDEEETPLAVRLVASRIVREALTNAVRHAGATTVRVAVSYGGSGAAGRPTEVTVRDDGAGSSAPPGHGLTGLAERVAALAGTFRSGNADGGGFEVHAKIPA</sequence>
<dbReference type="Pfam" id="PF02518">
    <property type="entry name" value="HATPase_c"/>
    <property type="match status" value="1"/>
</dbReference>
<feature type="transmembrane region" description="Helical" evidence="9">
    <location>
        <begin position="134"/>
        <end position="151"/>
    </location>
</feature>
<keyword evidence="4" id="KW-0808">Transferase</keyword>
<protein>
    <recommendedName>
        <fullName evidence="2">histidine kinase</fullName>
        <ecNumber evidence="2">2.7.13.3</ecNumber>
    </recommendedName>
</protein>
<keyword evidence="9" id="KW-0812">Transmembrane</keyword>
<evidence type="ECO:0000256" key="1">
    <source>
        <dbReference type="ARBA" id="ARBA00000085"/>
    </source>
</evidence>
<dbReference type="GO" id="GO:0016301">
    <property type="term" value="F:kinase activity"/>
    <property type="evidence" value="ECO:0007669"/>
    <property type="project" value="UniProtKB-KW"/>
</dbReference>
<dbReference type="RefSeq" id="WP_259859122.1">
    <property type="nucleotide sequence ID" value="NZ_BAAAST010000002.1"/>
</dbReference>
<dbReference type="CDD" id="cd16917">
    <property type="entry name" value="HATPase_UhpB-NarQ-NarX-like"/>
    <property type="match status" value="1"/>
</dbReference>
<keyword evidence="5" id="KW-0547">Nucleotide-binding</keyword>
<dbReference type="InterPro" id="IPR011712">
    <property type="entry name" value="Sig_transdc_His_kin_sub3_dim/P"/>
</dbReference>
<keyword evidence="8" id="KW-0902">Two-component regulatory system</keyword>
<evidence type="ECO:0000256" key="7">
    <source>
        <dbReference type="ARBA" id="ARBA00022840"/>
    </source>
</evidence>
<evidence type="ECO:0000259" key="10">
    <source>
        <dbReference type="Pfam" id="PF02518"/>
    </source>
</evidence>
<keyword evidence="6 12" id="KW-0418">Kinase</keyword>
<dbReference type="InterPro" id="IPR036890">
    <property type="entry name" value="HATPase_C_sf"/>
</dbReference>
<dbReference type="Pfam" id="PF07730">
    <property type="entry name" value="HisKA_3"/>
    <property type="match status" value="1"/>
</dbReference>
<evidence type="ECO:0000256" key="4">
    <source>
        <dbReference type="ARBA" id="ARBA00022679"/>
    </source>
</evidence>
<keyword evidence="7" id="KW-0067">ATP-binding</keyword>
<dbReference type="PANTHER" id="PTHR24421">
    <property type="entry name" value="NITRATE/NITRITE SENSOR PROTEIN NARX-RELATED"/>
    <property type="match status" value="1"/>
</dbReference>
<keyword evidence="13" id="KW-1185">Reference proteome</keyword>
<dbReference type="SUPFAM" id="SSF55874">
    <property type="entry name" value="ATPase domain of HSP90 chaperone/DNA topoisomerase II/histidine kinase"/>
    <property type="match status" value="1"/>
</dbReference>
<dbReference type="PANTHER" id="PTHR24421:SF10">
    <property type="entry name" value="NITRATE_NITRITE SENSOR PROTEIN NARQ"/>
    <property type="match status" value="1"/>
</dbReference>
<dbReference type="EC" id="2.7.13.3" evidence="2"/>
<reference evidence="12" key="1">
    <citation type="submission" date="2021-04" db="EMBL/GenBank/DDBJ databases">
        <authorList>
            <person name="Hartkoorn R.C."/>
            <person name="Beaudoing E."/>
            <person name="Hot D."/>
        </authorList>
    </citation>
    <scope>NUCLEOTIDE SEQUENCE</scope>
    <source>
        <strain evidence="12">NRRL B-16292</strain>
    </source>
</reference>
<dbReference type="Gene3D" id="3.30.565.10">
    <property type="entry name" value="Histidine kinase-like ATPase, C-terminal domain"/>
    <property type="match status" value="1"/>
</dbReference>
<dbReference type="InterPro" id="IPR003594">
    <property type="entry name" value="HATPase_dom"/>
</dbReference>
<keyword evidence="3" id="KW-0597">Phosphoprotein</keyword>
<evidence type="ECO:0000259" key="11">
    <source>
        <dbReference type="Pfam" id="PF07730"/>
    </source>
</evidence>
<reference evidence="12" key="2">
    <citation type="submission" date="2022-09" db="EMBL/GenBank/DDBJ databases">
        <title>Biosynthetic gene clusters of Dactylosporangioum fulvum.</title>
        <authorList>
            <person name="Caradec T."/>
        </authorList>
    </citation>
    <scope>NUCLEOTIDE SEQUENCE</scope>
    <source>
        <strain evidence="12">NRRL B-16292</strain>
    </source>
</reference>
<evidence type="ECO:0000256" key="2">
    <source>
        <dbReference type="ARBA" id="ARBA00012438"/>
    </source>
</evidence>
<feature type="domain" description="Signal transduction histidine kinase subgroup 3 dimerisation and phosphoacceptor" evidence="11">
    <location>
        <begin position="172"/>
        <end position="237"/>
    </location>
</feature>
<name>A0ABY5VY00_9ACTN</name>
<dbReference type="Gene3D" id="1.20.5.1930">
    <property type="match status" value="1"/>
</dbReference>
<evidence type="ECO:0000256" key="3">
    <source>
        <dbReference type="ARBA" id="ARBA00022553"/>
    </source>
</evidence>
<keyword evidence="9" id="KW-0472">Membrane</keyword>
<evidence type="ECO:0000256" key="6">
    <source>
        <dbReference type="ARBA" id="ARBA00022777"/>
    </source>
</evidence>
<evidence type="ECO:0000313" key="13">
    <source>
        <dbReference type="Proteomes" id="UP001059617"/>
    </source>
</evidence>
<evidence type="ECO:0000256" key="8">
    <source>
        <dbReference type="ARBA" id="ARBA00023012"/>
    </source>
</evidence>
<evidence type="ECO:0000256" key="5">
    <source>
        <dbReference type="ARBA" id="ARBA00022741"/>
    </source>
</evidence>
<evidence type="ECO:0000256" key="9">
    <source>
        <dbReference type="SAM" id="Phobius"/>
    </source>
</evidence>
<gene>
    <name evidence="12" type="ORF">Dfulv_40580</name>
</gene>
<feature type="transmembrane region" description="Helical" evidence="9">
    <location>
        <begin position="56"/>
        <end position="72"/>
    </location>
</feature>